<sequence length="208" mass="23913">MSSNNRVLRIYKSRTTVLQLMKTQGYNITDYSEFSINEIDTMYSNKQLDMLLTNENTGQKTYIKYYLDAKQIRPANLDEVIEDLFLVETILTKNDNLVIIVDGEPNETIVAKVNYLYNHDGIFVVIHNISRLQFNILDHALVPPAKVLTEGEAGIILKKYNLKDTTQLPEISRFDPQALALSMRPGQVGEFERDSSTAMKYKYYRACV</sequence>
<dbReference type="Pfam" id="PF01191">
    <property type="entry name" value="RNA_pol_Rpb5_C"/>
    <property type="match status" value="1"/>
</dbReference>
<dbReference type="SUPFAM" id="SSF55287">
    <property type="entry name" value="RPB5-like RNA polymerase subunit"/>
    <property type="match status" value="1"/>
</dbReference>
<organism evidence="3">
    <name type="scientific">viral metagenome</name>
    <dbReference type="NCBI Taxonomy" id="1070528"/>
    <lineage>
        <taxon>unclassified sequences</taxon>
        <taxon>metagenomes</taxon>
        <taxon>organismal metagenomes</taxon>
    </lineage>
</organism>
<feature type="domain" description="RNA polymerase subunit H/Rpb5 C-terminal" evidence="2">
    <location>
        <begin position="134"/>
        <end position="207"/>
    </location>
</feature>
<dbReference type="GO" id="GO:0005665">
    <property type="term" value="C:RNA polymerase II, core complex"/>
    <property type="evidence" value="ECO:0007669"/>
    <property type="project" value="TreeGrafter"/>
</dbReference>
<dbReference type="GO" id="GO:0042797">
    <property type="term" value="P:tRNA transcription by RNA polymerase III"/>
    <property type="evidence" value="ECO:0007669"/>
    <property type="project" value="TreeGrafter"/>
</dbReference>
<dbReference type="GO" id="GO:0006362">
    <property type="term" value="P:transcription elongation by RNA polymerase I"/>
    <property type="evidence" value="ECO:0007669"/>
    <property type="project" value="TreeGrafter"/>
</dbReference>
<dbReference type="PANTHER" id="PTHR10535">
    <property type="entry name" value="DNA-DIRECTED RNA POLYMERASES I, II, AND III SUBUNIT RPABC1"/>
    <property type="match status" value="1"/>
</dbReference>
<dbReference type="GO" id="GO:0005736">
    <property type="term" value="C:RNA polymerase I complex"/>
    <property type="evidence" value="ECO:0007669"/>
    <property type="project" value="TreeGrafter"/>
</dbReference>
<dbReference type="GO" id="GO:0003899">
    <property type="term" value="F:DNA-directed RNA polymerase activity"/>
    <property type="evidence" value="ECO:0007669"/>
    <property type="project" value="InterPro"/>
</dbReference>
<dbReference type="AlphaFoldDB" id="A0A6C0F1Z6"/>
<dbReference type="PIRSF" id="PIRSF000747">
    <property type="entry name" value="RPB5"/>
    <property type="match status" value="1"/>
</dbReference>
<dbReference type="InterPro" id="IPR014381">
    <property type="entry name" value="Arch_Rpo5/euc_Rpb5"/>
</dbReference>
<accession>A0A6C0F1Z6</accession>
<dbReference type="GO" id="GO:0005666">
    <property type="term" value="C:RNA polymerase III complex"/>
    <property type="evidence" value="ECO:0007669"/>
    <property type="project" value="TreeGrafter"/>
</dbReference>
<keyword evidence="1" id="KW-0804">Transcription</keyword>
<dbReference type="InterPro" id="IPR035913">
    <property type="entry name" value="RPB5-like_sf"/>
</dbReference>
<dbReference type="GO" id="GO:0006366">
    <property type="term" value="P:transcription by RNA polymerase II"/>
    <property type="evidence" value="ECO:0007669"/>
    <property type="project" value="TreeGrafter"/>
</dbReference>
<dbReference type="Gene3D" id="3.90.940.20">
    <property type="entry name" value="RPB5-like RNA polymerase subunit"/>
    <property type="match status" value="1"/>
</dbReference>
<dbReference type="PANTHER" id="PTHR10535:SF0">
    <property type="entry name" value="DNA-DIRECTED RNA POLYMERASES I, II, AND III SUBUNIT RPABC1"/>
    <property type="match status" value="1"/>
</dbReference>
<reference evidence="3" key="1">
    <citation type="journal article" date="2020" name="Nature">
        <title>Giant virus diversity and host interactions through global metagenomics.</title>
        <authorList>
            <person name="Schulz F."/>
            <person name="Roux S."/>
            <person name="Paez-Espino D."/>
            <person name="Jungbluth S."/>
            <person name="Walsh D.A."/>
            <person name="Denef V.J."/>
            <person name="McMahon K.D."/>
            <person name="Konstantinidis K.T."/>
            <person name="Eloe-Fadrosh E.A."/>
            <person name="Kyrpides N.C."/>
            <person name="Woyke T."/>
        </authorList>
    </citation>
    <scope>NUCLEOTIDE SEQUENCE</scope>
    <source>
        <strain evidence="3">GVMAG-M-3300009180-1</strain>
    </source>
</reference>
<dbReference type="GO" id="GO:0003677">
    <property type="term" value="F:DNA binding"/>
    <property type="evidence" value="ECO:0007669"/>
    <property type="project" value="InterPro"/>
</dbReference>
<dbReference type="EMBL" id="MN739012">
    <property type="protein sequence ID" value="QHT35082.1"/>
    <property type="molecule type" value="Genomic_DNA"/>
</dbReference>
<dbReference type="InterPro" id="IPR000783">
    <property type="entry name" value="RNA_pol_subH/Rpb5_C"/>
</dbReference>
<evidence type="ECO:0000259" key="2">
    <source>
        <dbReference type="Pfam" id="PF01191"/>
    </source>
</evidence>
<proteinExistence type="predicted"/>
<evidence type="ECO:0000313" key="3">
    <source>
        <dbReference type="EMBL" id="QHT35082.1"/>
    </source>
</evidence>
<evidence type="ECO:0000256" key="1">
    <source>
        <dbReference type="ARBA" id="ARBA00023163"/>
    </source>
</evidence>
<protein>
    <recommendedName>
        <fullName evidence="2">RNA polymerase subunit H/Rpb5 C-terminal domain-containing protein</fullName>
    </recommendedName>
</protein>
<name>A0A6C0F1Z6_9ZZZZ</name>